<keyword evidence="2" id="KW-1185">Reference proteome</keyword>
<dbReference type="Proteomes" id="UP000018721">
    <property type="component" value="Unassembled WGS sequence"/>
</dbReference>
<evidence type="ECO:0000313" key="2">
    <source>
        <dbReference type="Proteomes" id="UP000018721"/>
    </source>
</evidence>
<organism evidence="1 2">
    <name type="scientific">Phytophthora nicotianae P1569</name>
    <dbReference type="NCBI Taxonomy" id="1317065"/>
    <lineage>
        <taxon>Eukaryota</taxon>
        <taxon>Sar</taxon>
        <taxon>Stramenopiles</taxon>
        <taxon>Oomycota</taxon>
        <taxon>Peronosporomycetes</taxon>
        <taxon>Peronosporales</taxon>
        <taxon>Peronosporaceae</taxon>
        <taxon>Phytophthora</taxon>
    </lineage>
</organism>
<comment type="caution">
    <text evidence="1">The sequence shown here is derived from an EMBL/GenBank/DDBJ whole genome shotgun (WGS) entry which is preliminary data.</text>
</comment>
<dbReference type="HOGENOM" id="CLU_2325363_0_0_1"/>
<dbReference type="OrthoDB" id="134995at2759"/>
<name>V9E9G7_PHYNI</name>
<dbReference type="EMBL" id="ANIZ01003274">
    <property type="protein sequence ID" value="ETI34867.1"/>
    <property type="molecule type" value="Genomic_DNA"/>
</dbReference>
<protein>
    <submittedName>
        <fullName evidence="1">Uncharacterized protein</fullName>
    </submittedName>
</protein>
<accession>V9E9G7</accession>
<sequence length="99" mass="9937">MDYRHSGGAGSDCNGLFASASSTMALHMYRGTGFGGEVAPNLSAISDTVGILGVRAVGAIRGGEDVTSAGGFASSSLRVRFKVEASGTSSRARHDPVSG</sequence>
<proteinExistence type="predicted"/>
<gene>
    <name evidence="1" type="ORF">F443_18715</name>
</gene>
<evidence type="ECO:0000313" key="1">
    <source>
        <dbReference type="EMBL" id="ETI34867.1"/>
    </source>
</evidence>
<dbReference type="AlphaFoldDB" id="V9E9G7"/>
<reference evidence="1 2" key="1">
    <citation type="submission" date="2013-11" db="EMBL/GenBank/DDBJ databases">
        <title>The Genome Sequence of Phytophthora parasitica P1569.</title>
        <authorList>
            <consortium name="The Broad Institute Genomics Platform"/>
            <person name="Russ C."/>
            <person name="Tyler B."/>
            <person name="Panabieres F."/>
            <person name="Shan W."/>
            <person name="Tripathy S."/>
            <person name="Grunwald N."/>
            <person name="Machado M."/>
            <person name="Johnson C.S."/>
            <person name="Arredondo F."/>
            <person name="Hong C."/>
            <person name="Coffey M."/>
            <person name="Young S.K."/>
            <person name="Zeng Q."/>
            <person name="Gargeya S."/>
            <person name="Fitzgerald M."/>
            <person name="Abouelleil A."/>
            <person name="Alvarado L."/>
            <person name="Chapman S.B."/>
            <person name="Gainer-Dewar J."/>
            <person name="Goldberg J."/>
            <person name="Griggs A."/>
            <person name="Gujja S."/>
            <person name="Hansen M."/>
            <person name="Howarth C."/>
            <person name="Imamovic A."/>
            <person name="Ireland A."/>
            <person name="Larimer J."/>
            <person name="McCowan C."/>
            <person name="Murphy C."/>
            <person name="Pearson M."/>
            <person name="Poon T.W."/>
            <person name="Priest M."/>
            <person name="Roberts A."/>
            <person name="Saif S."/>
            <person name="Shea T."/>
            <person name="Sykes S."/>
            <person name="Wortman J."/>
            <person name="Nusbaum C."/>
            <person name="Birren B."/>
        </authorList>
    </citation>
    <scope>NUCLEOTIDE SEQUENCE [LARGE SCALE GENOMIC DNA]</scope>
    <source>
        <strain evidence="1 2">P1569</strain>
    </source>
</reference>